<dbReference type="GO" id="GO:0016787">
    <property type="term" value="F:hydrolase activity"/>
    <property type="evidence" value="ECO:0007669"/>
    <property type="project" value="UniProtKB-KW"/>
</dbReference>
<dbReference type="InterPro" id="IPR000073">
    <property type="entry name" value="AB_hydrolase_1"/>
</dbReference>
<evidence type="ECO:0000313" key="2">
    <source>
        <dbReference type="EMBL" id="NAY92190.1"/>
    </source>
</evidence>
<keyword evidence="2" id="KW-0378">Hydrolase</keyword>
<name>A0A964TC86_9FLAO</name>
<organism evidence="2 3">
    <name type="scientific">Flagellimonas ochracea</name>
    <dbReference type="NCBI Taxonomy" id="2696472"/>
    <lineage>
        <taxon>Bacteria</taxon>
        <taxon>Pseudomonadati</taxon>
        <taxon>Bacteroidota</taxon>
        <taxon>Flavobacteriia</taxon>
        <taxon>Flavobacteriales</taxon>
        <taxon>Flavobacteriaceae</taxon>
        <taxon>Flagellimonas</taxon>
    </lineage>
</organism>
<accession>A0A964TC86</accession>
<dbReference type="EMBL" id="JAAABI010000002">
    <property type="protein sequence ID" value="NAY92190.1"/>
    <property type="molecule type" value="Genomic_DNA"/>
</dbReference>
<reference evidence="2" key="1">
    <citation type="submission" date="2020-01" db="EMBL/GenBank/DDBJ databases">
        <title>Muricauda ochracea sp. nov., isolated from a tidal flat of Garorim bay in Korea.</title>
        <authorList>
            <person name="Kim D."/>
            <person name="Yoo Y."/>
            <person name="Kim J.-J."/>
        </authorList>
    </citation>
    <scope>NUCLEOTIDE SEQUENCE</scope>
    <source>
        <strain evidence="2">JGD-17</strain>
    </source>
</reference>
<comment type="caution">
    <text evidence="2">The sequence shown here is derived from an EMBL/GenBank/DDBJ whole genome shotgun (WGS) entry which is preliminary data.</text>
</comment>
<dbReference type="InterPro" id="IPR050266">
    <property type="entry name" value="AB_hydrolase_sf"/>
</dbReference>
<dbReference type="PRINTS" id="PR00111">
    <property type="entry name" value="ABHYDROLASE"/>
</dbReference>
<dbReference type="SUPFAM" id="SSF53474">
    <property type="entry name" value="alpha/beta-Hydrolases"/>
    <property type="match status" value="1"/>
</dbReference>
<gene>
    <name evidence="2" type="ORF">GTQ34_09685</name>
</gene>
<dbReference type="RefSeq" id="WP_166523576.1">
    <property type="nucleotide sequence ID" value="NZ_JAAABI010000002.1"/>
</dbReference>
<evidence type="ECO:0000313" key="3">
    <source>
        <dbReference type="Proteomes" id="UP000667650"/>
    </source>
</evidence>
<dbReference type="Pfam" id="PF00561">
    <property type="entry name" value="Abhydrolase_1"/>
    <property type="match status" value="1"/>
</dbReference>
<dbReference type="Gene3D" id="3.40.50.1820">
    <property type="entry name" value="alpha/beta hydrolase"/>
    <property type="match status" value="1"/>
</dbReference>
<protein>
    <submittedName>
        <fullName evidence="2">Alpha/beta fold hydrolase</fullName>
    </submittedName>
</protein>
<feature type="domain" description="AB hydrolase-1" evidence="1">
    <location>
        <begin position="51"/>
        <end position="165"/>
    </location>
</feature>
<keyword evidence="3" id="KW-1185">Reference proteome</keyword>
<evidence type="ECO:0000259" key="1">
    <source>
        <dbReference type="Pfam" id="PF00561"/>
    </source>
</evidence>
<dbReference type="PANTHER" id="PTHR43798:SF33">
    <property type="entry name" value="HYDROLASE, PUTATIVE (AFU_ORTHOLOGUE AFUA_2G14860)-RELATED"/>
    <property type="match status" value="1"/>
</dbReference>
<dbReference type="InterPro" id="IPR029058">
    <property type="entry name" value="AB_hydrolase_fold"/>
</dbReference>
<proteinExistence type="predicted"/>
<dbReference type="AlphaFoldDB" id="A0A964TC86"/>
<dbReference type="GO" id="GO:0016020">
    <property type="term" value="C:membrane"/>
    <property type="evidence" value="ECO:0007669"/>
    <property type="project" value="TreeGrafter"/>
</dbReference>
<sequence length="313" mass="35325">MKKAIFLIGLSICLSKIGFGQKGSAEPFGQLVDIGGYNLHFNILGDSETTIVIEGGTGSWTIQWLELQRRLSEEFKVVTYDRAGYGWSDSSPYSRTAFNMVDELNTGLEKLGISSPFILIGHSYGGMIIRAFAKKFPEKVKALILVDSASEYQFEQLPPMIFSILEVGKKQFKQSGAMARVGQLKSHHIPIDSTLDKKYWRAYQYNTAKPYYYDAMYNEMDLLPMTYEQSEIKTPIDIPLLVISAGDSFEAFAKVPNLPKKESNEVWNILQKKLLDISTNSLHHIIEKGSHDLLLTSPTELERTIKKYISSLD</sequence>
<dbReference type="PANTHER" id="PTHR43798">
    <property type="entry name" value="MONOACYLGLYCEROL LIPASE"/>
    <property type="match status" value="1"/>
</dbReference>
<dbReference type="Proteomes" id="UP000667650">
    <property type="component" value="Unassembled WGS sequence"/>
</dbReference>